<dbReference type="AlphaFoldDB" id="A0A0H2WBB7"/>
<gene>
    <name evidence="2" type="ordered locus">BMAA0254</name>
</gene>
<dbReference type="HOGENOM" id="CLU_2841350_0_0_4"/>
<reference evidence="2 3" key="1">
    <citation type="journal article" date="2004" name="Proc. Natl. Acad. Sci. U.S.A.">
        <title>Structural flexibility in the Burkholderia mallei genome.</title>
        <authorList>
            <person name="Nierman W.C."/>
            <person name="DeShazer D."/>
            <person name="Kim H.S."/>
            <person name="Tettelin H."/>
            <person name="Nelson K.E."/>
            <person name="Feldblyum T."/>
            <person name="Ulrich R.L."/>
            <person name="Ronning C.M."/>
            <person name="Brinkac L.M."/>
            <person name="Daugherty S.C."/>
            <person name="Davidsen T.D."/>
            <person name="Deboy R.T."/>
            <person name="Dimitrov G."/>
            <person name="Dodson R.J."/>
            <person name="Durkin A.S."/>
            <person name="Gwinn M.L."/>
            <person name="Haft D.H."/>
            <person name="Khouri H."/>
            <person name="Kolonay J.F."/>
            <person name="Madupu R."/>
            <person name="Mohammoud Y."/>
            <person name="Nelson W.C."/>
            <person name="Radune D."/>
            <person name="Romero C.M."/>
            <person name="Sarria S."/>
            <person name="Selengut J."/>
            <person name="Shamblin C."/>
            <person name="Sullivan S.A."/>
            <person name="White O."/>
            <person name="Yu Y."/>
            <person name="Zafar N."/>
            <person name="Zhou L."/>
            <person name="Fraser C.M."/>
        </authorList>
    </citation>
    <scope>NUCLEOTIDE SEQUENCE [LARGE SCALE GENOMIC DNA]</scope>
    <source>
        <strain evidence="2 3">ATCC 23344</strain>
    </source>
</reference>
<sequence length="65" mass="7193">MRAARAARRGSPPRRFRSQPERHALGARQRTRAARDASGIIDASRRAAAARLARPINHPPRAHHG</sequence>
<evidence type="ECO:0000313" key="3">
    <source>
        <dbReference type="Proteomes" id="UP000006693"/>
    </source>
</evidence>
<name>A0A0H2WBB7_BURMA</name>
<dbReference type="KEGG" id="bma:BMAA0254"/>
<keyword evidence="3" id="KW-1185">Reference proteome</keyword>
<accession>A0A0H2WBB7</accession>
<evidence type="ECO:0000313" key="2">
    <source>
        <dbReference type="EMBL" id="AAU46259.1"/>
    </source>
</evidence>
<proteinExistence type="predicted"/>
<evidence type="ECO:0000256" key="1">
    <source>
        <dbReference type="SAM" id="MobiDB-lite"/>
    </source>
</evidence>
<feature type="region of interest" description="Disordered" evidence="1">
    <location>
        <begin position="1"/>
        <end position="65"/>
    </location>
</feature>
<protein>
    <submittedName>
        <fullName evidence="2">Uncharacterized protein</fullName>
    </submittedName>
</protein>
<organism evidence="2 3">
    <name type="scientific">Burkholderia mallei (strain ATCC 23344)</name>
    <dbReference type="NCBI Taxonomy" id="243160"/>
    <lineage>
        <taxon>Bacteria</taxon>
        <taxon>Pseudomonadati</taxon>
        <taxon>Pseudomonadota</taxon>
        <taxon>Betaproteobacteria</taxon>
        <taxon>Burkholderiales</taxon>
        <taxon>Burkholderiaceae</taxon>
        <taxon>Burkholderia</taxon>
        <taxon>pseudomallei group</taxon>
    </lineage>
</organism>
<feature type="compositionally biased region" description="Basic residues" evidence="1">
    <location>
        <begin position="1"/>
        <end position="17"/>
    </location>
</feature>
<dbReference type="Proteomes" id="UP000006693">
    <property type="component" value="Chromosome 2"/>
</dbReference>
<dbReference type="EMBL" id="CP000011">
    <property type="protein sequence ID" value="AAU46259.1"/>
    <property type="molecule type" value="Genomic_DNA"/>
</dbReference>